<sequence>MGKTWFDKHLNWVLFLGVCALQIVGYPILMVLAGGASSWDFWLGFSIGVILYYGLYDGVLTQKGWKESNSIMPFGWLLLWLTGWIGVVVLLLVKNKNAISDEAYWEVRGNGN</sequence>
<feature type="transmembrane region" description="Helical" evidence="1">
    <location>
        <begin position="12"/>
        <end position="32"/>
    </location>
</feature>
<proteinExistence type="predicted"/>
<accession>X1DCE3</accession>
<dbReference type="EMBL" id="BART01033216">
    <property type="protein sequence ID" value="GAH17897.1"/>
    <property type="molecule type" value="Genomic_DNA"/>
</dbReference>
<keyword evidence="1" id="KW-0472">Membrane</keyword>
<reference evidence="2" key="1">
    <citation type="journal article" date="2014" name="Front. Microbiol.">
        <title>High frequency of phylogenetically diverse reductive dehalogenase-homologous genes in deep subseafloor sedimentary metagenomes.</title>
        <authorList>
            <person name="Kawai M."/>
            <person name="Futagami T."/>
            <person name="Toyoda A."/>
            <person name="Takaki Y."/>
            <person name="Nishi S."/>
            <person name="Hori S."/>
            <person name="Arai W."/>
            <person name="Tsubouchi T."/>
            <person name="Morono Y."/>
            <person name="Uchiyama I."/>
            <person name="Ito T."/>
            <person name="Fujiyama A."/>
            <person name="Inagaki F."/>
            <person name="Takami H."/>
        </authorList>
    </citation>
    <scope>NUCLEOTIDE SEQUENCE</scope>
    <source>
        <strain evidence="2">Expedition CK06-06</strain>
    </source>
</reference>
<protein>
    <submittedName>
        <fullName evidence="2">Uncharacterized protein</fullName>
    </submittedName>
</protein>
<keyword evidence="1" id="KW-1133">Transmembrane helix</keyword>
<dbReference type="AlphaFoldDB" id="X1DCE3"/>
<feature type="transmembrane region" description="Helical" evidence="1">
    <location>
        <begin position="39"/>
        <end position="56"/>
    </location>
</feature>
<evidence type="ECO:0000256" key="1">
    <source>
        <dbReference type="SAM" id="Phobius"/>
    </source>
</evidence>
<comment type="caution">
    <text evidence="2">The sequence shown here is derived from an EMBL/GenBank/DDBJ whole genome shotgun (WGS) entry which is preliminary data.</text>
</comment>
<organism evidence="2">
    <name type="scientific">marine sediment metagenome</name>
    <dbReference type="NCBI Taxonomy" id="412755"/>
    <lineage>
        <taxon>unclassified sequences</taxon>
        <taxon>metagenomes</taxon>
        <taxon>ecological metagenomes</taxon>
    </lineage>
</organism>
<keyword evidence="1" id="KW-0812">Transmembrane</keyword>
<evidence type="ECO:0000313" key="2">
    <source>
        <dbReference type="EMBL" id="GAH17897.1"/>
    </source>
</evidence>
<gene>
    <name evidence="2" type="ORF">S01H4_57160</name>
</gene>
<name>X1DCE3_9ZZZZ</name>
<feature type="transmembrane region" description="Helical" evidence="1">
    <location>
        <begin position="76"/>
        <end position="93"/>
    </location>
</feature>